<evidence type="ECO:0000256" key="2">
    <source>
        <dbReference type="ARBA" id="ARBA00022490"/>
    </source>
</evidence>
<dbReference type="PRINTS" id="PR01652">
    <property type="entry name" value="SHAPEPROTEIN"/>
</dbReference>
<comment type="caution">
    <text evidence="7">Lacks conserved residue(s) required for the propagation of feature annotation.</text>
</comment>
<dbReference type="STRING" id="28234.SAMN04488588_0274"/>
<comment type="similarity">
    <text evidence="6 7">Belongs to the FtsA/MreB family.</text>
</comment>
<dbReference type="PANTHER" id="PTHR42749:SF1">
    <property type="entry name" value="CELL SHAPE-DETERMINING PROTEIN MREB"/>
    <property type="match status" value="1"/>
</dbReference>
<dbReference type="GO" id="GO:0005524">
    <property type="term" value="F:ATP binding"/>
    <property type="evidence" value="ECO:0007669"/>
    <property type="project" value="UniProtKB-KW"/>
</dbReference>
<dbReference type="NCBIfam" id="NF010539">
    <property type="entry name" value="PRK13927.1"/>
    <property type="match status" value="1"/>
</dbReference>
<sequence length="333" mass="36045">MSRHDLGIDLGTATFVVYQRGVGIIIEEPSVVAVDKKKKKIIAIGTEAKNMIGKTPDQIQVIRPVQDGVITNPMIIEEVLRFFFKKAKKGVSFSKPKLIIGIPALTTDVERRAVKEAAQRVGASKVYLVSEPLAAAIGSNMKITEPNGHMVVDIGGGTTDISVISLGGSVKSESIKTAGEAMDQEIVKFIKKHYRFLIGDSTAERIKIQIGKAYENEEDIEVDIKGQDIKTGLPSTIKINSTDIYNAIKPVLNEIILKIKNVLEQTPPELAADVSQNGIVLVGGASRIRGLDKLITEKISVDTSVSEDPHLSCAKGTGILLEDVELLNRVNVE</sequence>
<evidence type="ECO:0000256" key="5">
    <source>
        <dbReference type="ARBA" id="ARBA00022960"/>
    </source>
</evidence>
<dbReference type="NCBIfam" id="TIGR00904">
    <property type="entry name" value="mreB"/>
    <property type="match status" value="1"/>
</dbReference>
<comment type="subunit">
    <text evidence="7">Forms polymers.</text>
</comment>
<dbReference type="GO" id="GO:0008360">
    <property type="term" value="P:regulation of cell shape"/>
    <property type="evidence" value="ECO:0007669"/>
    <property type="project" value="UniProtKB-UniRule"/>
</dbReference>
<dbReference type="PROSITE" id="PS00329">
    <property type="entry name" value="HSP70_2"/>
    <property type="match status" value="1"/>
</dbReference>
<dbReference type="PANTHER" id="PTHR42749">
    <property type="entry name" value="CELL SHAPE-DETERMINING PROTEIN MREB"/>
    <property type="match status" value="1"/>
</dbReference>
<dbReference type="InterPro" id="IPR056546">
    <property type="entry name" value="MreB_MamK-like"/>
</dbReference>
<evidence type="ECO:0000256" key="1">
    <source>
        <dbReference type="ARBA" id="ARBA00007381"/>
    </source>
</evidence>
<dbReference type="GO" id="GO:0000902">
    <property type="term" value="P:cell morphogenesis"/>
    <property type="evidence" value="ECO:0007669"/>
    <property type="project" value="InterPro"/>
</dbReference>
<dbReference type="InterPro" id="IPR043129">
    <property type="entry name" value="ATPase_NBD"/>
</dbReference>
<comment type="subcellular location">
    <subcellularLocation>
        <location evidence="7">Cytoplasm</location>
    </subcellularLocation>
    <text evidence="7">Membrane-associated.</text>
</comment>
<keyword evidence="4 7" id="KW-0067">ATP-binding</keyword>
<proteinExistence type="inferred from homology"/>
<comment type="function">
    <text evidence="7">Forms membrane-associated dynamic filaments that are essential for cell shape determination. Acts by regulating cell wall synthesis and cell elongation, and thus cell shape. A feedback loop between cell geometry and MreB localization may maintain elongated cell shape by targeting cell wall growth to regions of negative cell wall curvature.</text>
</comment>
<dbReference type="SUPFAM" id="SSF53067">
    <property type="entry name" value="Actin-like ATPase domain"/>
    <property type="match status" value="2"/>
</dbReference>
<feature type="binding site" evidence="7">
    <location>
        <begin position="156"/>
        <end position="158"/>
    </location>
    <ligand>
        <name>ATP</name>
        <dbReference type="ChEBI" id="CHEBI:30616"/>
    </ligand>
</feature>
<dbReference type="RefSeq" id="WP_091402113.1">
    <property type="nucleotide sequence ID" value="NZ_FMYV01000001.1"/>
</dbReference>
<dbReference type="Pfam" id="PF06723">
    <property type="entry name" value="MreB_Mbl"/>
    <property type="match status" value="1"/>
</dbReference>
<organism evidence="8 9">
    <name type="scientific">Geotoga petraea</name>
    <dbReference type="NCBI Taxonomy" id="28234"/>
    <lineage>
        <taxon>Bacteria</taxon>
        <taxon>Thermotogati</taxon>
        <taxon>Thermotogota</taxon>
        <taxon>Thermotogae</taxon>
        <taxon>Petrotogales</taxon>
        <taxon>Petrotogaceae</taxon>
        <taxon>Geotoga</taxon>
    </lineage>
</organism>
<evidence type="ECO:0000256" key="3">
    <source>
        <dbReference type="ARBA" id="ARBA00022741"/>
    </source>
</evidence>
<protein>
    <recommendedName>
        <fullName evidence="7">Cell shape-determining protein MreB</fullName>
    </recommendedName>
</protein>
<dbReference type="AlphaFoldDB" id="A0A1G6I9I0"/>
<accession>A0A1G6I9I0</accession>
<feature type="binding site" evidence="7">
    <location>
        <begin position="204"/>
        <end position="207"/>
    </location>
    <ligand>
        <name>ATP</name>
        <dbReference type="ChEBI" id="CHEBI:30616"/>
    </ligand>
</feature>
<evidence type="ECO:0000313" key="8">
    <source>
        <dbReference type="EMBL" id="SDC02406.1"/>
    </source>
</evidence>
<reference evidence="8 9" key="1">
    <citation type="submission" date="2016-10" db="EMBL/GenBank/DDBJ databases">
        <authorList>
            <person name="de Groot N.N."/>
        </authorList>
    </citation>
    <scope>NUCLEOTIDE SEQUENCE [LARGE SCALE GENOMIC DNA]</scope>
    <source>
        <strain evidence="8 9">WG14</strain>
    </source>
</reference>
<keyword evidence="2 7" id="KW-0963">Cytoplasm</keyword>
<name>A0A1G6I9I0_9BACT</name>
<dbReference type="InterPro" id="IPR004753">
    <property type="entry name" value="MreB"/>
</dbReference>
<gene>
    <name evidence="7" type="primary">mreB</name>
    <name evidence="8" type="ORF">SAMN04488588_0274</name>
</gene>
<dbReference type="CDD" id="cd10225">
    <property type="entry name" value="ASKHA_NBD_MreB-like"/>
    <property type="match status" value="1"/>
</dbReference>
<dbReference type="SMART" id="SM00268">
    <property type="entry name" value="ACTIN"/>
    <property type="match status" value="1"/>
</dbReference>
<keyword evidence="9" id="KW-1185">Reference proteome</keyword>
<comment type="similarity">
    <text evidence="1">Belongs to the heat shock protein 70 family.</text>
</comment>
<evidence type="ECO:0000313" key="9">
    <source>
        <dbReference type="Proteomes" id="UP000199322"/>
    </source>
</evidence>
<dbReference type="Proteomes" id="UP000199322">
    <property type="component" value="Unassembled WGS sequence"/>
</dbReference>
<keyword evidence="5 7" id="KW-0133">Cell shape</keyword>
<dbReference type="Gene3D" id="3.30.420.40">
    <property type="match status" value="2"/>
</dbReference>
<dbReference type="HAMAP" id="MF_02207">
    <property type="entry name" value="MreB"/>
    <property type="match status" value="1"/>
</dbReference>
<dbReference type="InterPro" id="IPR004000">
    <property type="entry name" value="Actin"/>
</dbReference>
<dbReference type="InterPro" id="IPR018181">
    <property type="entry name" value="Heat_shock_70_CS"/>
</dbReference>
<keyword evidence="3 7" id="KW-0547">Nucleotide-binding</keyword>
<dbReference type="GO" id="GO:0005737">
    <property type="term" value="C:cytoplasm"/>
    <property type="evidence" value="ECO:0007669"/>
    <property type="project" value="UniProtKB-SubCell"/>
</dbReference>
<dbReference type="EMBL" id="FMYV01000001">
    <property type="protein sequence ID" value="SDC02406.1"/>
    <property type="molecule type" value="Genomic_DNA"/>
</dbReference>
<evidence type="ECO:0000256" key="4">
    <source>
        <dbReference type="ARBA" id="ARBA00022840"/>
    </source>
</evidence>
<evidence type="ECO:0000256" key="6">
    <source>
        <dbReference type="ARBA" id="ARBA00023458"/>
    </source>
</evidence>
<evidence type="ECO:0000256" key="7">
    <source>
        <dbReference type="HAMAP-Rule" id="MF_02207"/>
    </source>
</evidence>